<dbReference type="AlphaFoldDB" id="A0A0W8F9G5"/>
<name>A0A0W8F9G5_9ZZZZ</name>
<comment type="caution">
    <text evidence="1">The sequence shown here is derived from an EMBL/GenBank/DDBJ whole genome shotgun (WGS) entry which is preliminary data.</text>
</comment>
<protein>
    <recommendedName>
        <fullName evidence="2">Polyketide cyclase/dehydrase</fullName>
    </recommendedName>
</protein>
<evidence type="ECO:0008006" key="2">
    <source>
        <dbReference type="Google" id="ProtNLM"/>
    </source>
</evidence>
<evidence type="ECO:0000313" key="1">
    <source>
        <dbReference type="EMBL" id="KUG17482.1"/>
    </source>
</evidence>
<dbReference type="Gene3D" id="3.30.530.20">
    <property type="match status" value="1"/>
</dbReference>
<dbReference type="InterPro" id="IPR023393">
    <property type="entry name" value="START-like_dom_sf"/>
</dbReference>
<dbReference type="Pfam" id="PF10604">
    <property type="entry name" value="Polyketide_cyc2"/>
    <property type="match status" value="1"/>
</dbReference>
<dbReference type="EMBL" id="LNQE01001438">
    <property type="protein sequence ID" value="KUG17482.1"/>
    <property type="molecule type" value="Genomic_DNA"/>
</dbReference>
<dbReference type="SUPFAM" id="SSF55961">
    <property type="entry name" value="Bet v1-like"/>
    <property type="match status" value="1"/>
</dbReference>
<reference evidence="1" key="1">
    <citation type="journal article" date="2015" name="Proc. Natl. Acad. Sci. U.S.A.">
        <title>Networks of energetic and metabolic interactions define dynamics in microbial communities.</title>
        <authorList>
            <person name="Embree M."/>
            <person name="Liu J.K."/>
            <person name="Al-Bassam M.M."/>
            <person name="Zengler K."/>
        </authorList>
    </citation>
    <scope>NUCLEOTIDE SEQUENCE</scope>
</reference>
<proteinExistence type="predicted"/>
<sequence>MKINELAPVIASREVEVEASPETIWDIIVAVDSWPDWNSDVKAAFIEGDLAVGTRFSWKAGQLTIRSTVLQMERPHHLVWTGTTTGIKAVHLWQIEKRGEKALVRSEESWEGLLPSILRGTMKRMLSRSIQQTLLYLKREAERRSL</sequence>
<organism evidence="1">
    <name type="scientific">hydrocarbon metagenome</name>
    <dbReference type="NCBI Taxonomy" id="938273"/>
    <lineage>
        <taxon>unclassified sequences</taxon>
        <taxon>metagenomes</taxon>
        <taxon>ecological metagenomes</taxon>
    </lineage>
</organism>
<accession>A0A0W8F9G5</accession>
<dbReference type="InterPro" id="IPR019587">
    <property type="entry name" value="Polyketide_cyclase/dehydratase"/>
</dbReference>
<gene>
    <name evidence="1" type="ORF">ASZ90_012835</name>
</gene>